<evidence type="ECO:0000313" key="3">
    <source>
        <dbReference type="Proteomes" id="UP000178449"/>
    </source>
</evidence>
<feature type="transmembrane region" description="Helical" evidence="1">
    <location>
        <begin position="190"/>
        <end position="213"/>
    </location>
</feature>
<feature type="transmembrane region" description="Helical" evidence="1">
    <location>
        <begin position="424"/>
        <end position="442"/>
    </location>
</feature>
<dbReference type="Proteomes" id="UP000178449">
    <property type="component" value="Unassembled WGS sequence"/>
</dbReference>
<feature type="transmembrane region" description="Helical" evidence="1">
    <location>
        <begin position="312"/>
        <end position="332"/>
    </location>
</feature>
<dbReference type="InterPro" id="IPR008979">
    <property type="entry name" value="Galactose-bd-like_sf"/>
</dbReference>
<evidence type="ECO:0000313" key="2">
    <source>
        <dbReference type="EMBL" id="OGG96372.1"/>
    </source>
</evidence>
<dbReference type="AlphaFoldDB" id="A0A1F6GE49"/>
<feature type="transmembrane region" description="Helical" evidence="1">
    <location>
        <begin position="27"/>
        <end position="46"/>
    </location>
</feature>
<feature type="transmembrane region" description="Helical" evidence="1">
    <location>
        <begin position="127"/>
        <end position="143"/>
    </location>
</feature>
<dbReference type="EMBL" id="MFNE01000014">
    <property type="protein sequence ID" value="OGG96372.1"/>
    <property type="molecule type" value="Genomic_DNA"/>
</dbReference>
<evidence type="ECO:0000256" key="1">
    <source>
        <dbReference type="SAM" id="Phobius"/>
    </source>
</evidence>
<organism evidence="2 3">
    <name type="scientific">Candidatus Lambdaproteobacteria bacterium RIFOXYD2_FULL_50_16</name>
    <dbReference type="NCBI Taxonomy" id="1817772"/>
    <lineage>
        <taxon>Bacteria</taxon>
        <taxon>Pseudomonadati</taxon>
        <taxon>Pseudomonadota</taxon>
        <taxon>Candidatus Lambdaproteobacteria</taxon>
    </lineage>
</organism>
<keyword evidence="1" id="KW-0472">Membrane</keyword>
<feature type="transmembrane region" description="Helical" evidence="1">
    <location>
        <begin position="372"/>
        <end position="396"/>
    </location>
</feature>
<proteinExistence type="predicted"/>
<feature type="transmembrane region" description="Helical" evidence="1">
    <location>
        <begin position="163"/>
        <end position="184"/>
    </location>
</feature>
<feature type="transmembrane region" description="Helical" evidence="1">
    <location>
        <begin position="97"/>
        <end position="121"/>
    </location>
</feature>
<accession>A0A1F6GE49</accession>
<gene>
    <name evidence="2" type="ORF">A2527_02080</name>
</gene>
<protein>
    <recommendedName>
        <fullName evidence="4">F5/8 type C domain-containing protein</fullName>
    </recommendedName>
</protein>
<dbReference type="Gene3D" id="2.60.120.260">
    <property type="entry name" value="Galactose-binding domain-like"/>
    <property type="match status" value="1"/>
</dbReference>
<feature type="transmembrane region" description="Helical" evidence="1">
    <location>
        <begin position="282"/>
        <end position="300"/>
    </location>
</feature>
<evidence type="ECO:0008006" key="4">
    <source>
        <dbReference type="Google" id="ProtNLM"/>
    </source>
</evidence>
<comment type="caution">
    <text evidence="2">The sequence shown here is derived from an EMBL/GenBank/DDBJ whole genome shotgun (WGS) entry which is preliminary data.</text>
</comment>
<reference evidence="2 3" key="1">
    <citation type="journal article" date="2016" name="Nat. Commun.">
        <title>Thousands of microbial genomes shed light on interconnected biogeochemical processes in an aquifer system.</title>
        <authorList>
            <person name="Anantharaman K."/>
            <person name="Brown C.T."/>
            <person name="Hug L.A."/>
            <person name="Sharon I."/>
            <person name="Castelle C.J."/>
            <person name="Probst A.J."/>
            <person name="Thomas B.C."/>
            <person name="Singh A."/>
            <person name="Wilkins M.J."/>
            <person name="Karaoz U."/>
            <person name="Brodie E.L."/>
            <person name="Williams K.H."/>
            <person name="Hubbard S.S."/>
            <person name="Banfield J.F."/>
        </authorList>
    </citation>
    <scope>NUCLEOTIDE SEQUENCE [LARGE SCALE GENOMIC DNA]</scope>
</reference>
<keyword evidence="1" id="KW-0812">Transmembrane</keyword>
<feature type="transmembrane region" description="Helical" evidence="1">
    <location>
        <begin position="338"/>
        <end position="360"/>
    </location>
</feature>
<sequence length="735" mass="82515">MSLFAPIKAYFSLEKSDLSFIPKSNDLILLGLLAGLAGAILALLAYPSLDQAVETAQVQAGLINYEPENPFYQYHIKVFSLPIFIAKMLLPALGESAVTMVLNALGGILSMVAVTFLAYAFSKHKGYALLVAFTLNLSTLYDAKVPYHLTLFGTGDSHGRTGLLILVLTLALLILRFDRCGVLLLSLSPLFHATLGLYFFGLVWGCVLVALTYGKRKKIAHFPPFEGIWKAYRWALLGLAIDAVMVGNHLFEFGPLQEVPTEEDYLLLAQFYNTMANHHIDFPFNLENLLVLFCFILFWFATAQKGLDRFEIFTATLFLGGMVFLIGSYLPWSVMPLAFWQMVPPRMMNSIFLITPIILLARPARSKEGWPIAIGSCLGLLLLTTVKQIGIFYQIYPFGLVTLLALARYSPAGGANLNTAPPRWVNFGLAVAFLATISLYAAQIQQRIENSCPDSFNWSCWNRTYYSNYQDDPFFKKVHQDTTKLVVIGSGMGLMQLRGGVPLYLPHAINQGQYVPATMSTINERLKPVYNLDIRNYHGKPSGGIPHEANHELMEYRRPFEWQRLGVEQGFDALISSFPLRPMSLTAQKGDLYFYKLEYDPEVPVILGNDNPGKYDKSFAFDASAEPDSFWEASPYPQEVIFKYAHPLALEAIKLDIGEFANRTPTEYQLLGSQDGKNYKLLKSWSVTAFKPNQIRLFPTPEVPYLYYKIKFLGGKEPILRIYEITPLVKKKGGP</sequence>
<dbReference type="SUPFAM" id="SSF49785">
    <property type="entry name" value="Galactose-binding domain-like"/>
    <property type="match status" value="1"/>
</dbReference>
<keyword evidence="1" id="KW-1133">Transmembrane helix</keyword>
<name>A0A1F6GE49_9PROT</name>